<gene>
    <name evidence="1" type="ORF">M513_06361</name>
</gene>
<proteinExistence type="predicted"/>
<dbReference type="AlphaFoldDB" id="A0A085M659"/>
<organism evidence="1 2">
    <name type="scientific">Trichuris suis</name>
    <name type="common">pig whipworm</name>
    <dbReference type="NCBI Taxonomy" id="68888"/>
    <lineage>
        <taxon>Eukaryota</taxon>
        <taxon>Metazoa</taxon>
        <taxon>Ecdysozoa</taxon>
        <taxon>Nematoda</taxon>
        <taxon>Enoplea</taxon>
        <taxon>Dorylaimia</taxon>
        <taxon>Trichinellida</taxon>
        <taxon>Trichuridae</taxon>
        <taxon>Trichuris</taxon>
    </lineage>
</organism>
<dbReference type="Proteomes" id="UP000030764">
    <property type="component" value="Unassembled WGS sequence"/>
</dbReference>
<protein>
    <submittedName>
        <fullName evidence="1">Uncharacterized protein</fullName>
    </submittedName>
</protein>
<evidence type="ECO:0000313" key="2">
    <source>
        <dbReference type="Proteomes" id="UP000030764"/>
    </source>
</evidence>
<accession>A0A085M659</accession>
<sequence length="132" mass="15559">MSSVSSYGYQDLLLQAHYGARHVPDAQPPYWSVLVIFQYVQKIVDYEEVTFRWFAVYRLLFSITKQLNNAYHLQCSQRQKAARDDSLCLHSSSVCTFNLEFVSFGQRNPNDAFSVRHFWMHKIEYECSQLNC</sequence>
<keyword evidence="2" id="KW-1185">Reference proteome</keyword>
<reference evidence="1 2" key="1">
    <citation type="journal article" date="2014" name="Nat. Genet.">
        <title>Genome and transcriptome of the porcine whipworm Trichuris suis.</title>
        <authorList>
            <person name="Jex A.R."/>
            <person name="Nejsum P."/>
            <person name="Schwarz E.M."/>
            <person name="Hu L."/>
            <person name="Young N.D."/>
            <person name="Hall R.S."/>
            <person name="Korhonen P.K."/>
            <person name="Liao S."/>
            <person name="Thamsborg S."/>
            <person name="Xia J."/>
            <person name="Xu P."/>
            <person name="Wang S."/>
            <person name="Scheerlinck J.P."/>
            <person name="Hofmann A."/>
            <person name="Sternberg P.W."/>
            <person name="Wang J."/>
            <person name="Gasser R.B."/>
        </authorList>
    </citation>
    <scope>NUCLEOTIDE SEQUENCE [LARGE SCALE GENOMIC DNA]</scope>
    <source>
        <strain evidence="1">DCEP-RM93M</strain>
    </source>
</reference>
<name>A0A085M659_9BILA</name>
<dbReference type="EMBL" id="KL363224">
    <property type="protein sequence ID" value="KFD52705.1"/>
    <property type="molecule type" value="Genomic_DNA"/>
</dbReference>
<evidence type="ECO:0000313" key="1">
    <source>
        <dbReference type="EMBL" id="KFD52705.1"/>
    </source>
</evidence>